<organism evidence="12">
    <name type="scientific">Ignisphaera aggregans</name>
    <dbReference type="NCBI Taxonomy" id="334771"/>
    <lineage>
        <taxon>Archaea</taxon>
        <taxon>Thermoproteota</taxon>
        <taxon>Thermoprotei</taxon>
        <taxon>Desulfurococcales</taxon>
        <taxon>Desulfurococcaceae</taxon>
        <taxon>Ignisphaera</taxon>
    </lineage>
</organism>
<dbReference type="SFLD" id="SFLDS00029">
    <property type="entry name" value="Radical_SAM"/>
    <property type="match status" value="1"/>
</dbReference>
<dbReference type="PANTHER" id="PTHR43787:SF13">
    <property type="entry name" value="FEMO COFACTOR BIOSYNTHESIS PROTEIN NIFB"/>
    <property type="match status" value="1"/>
</dbReference>
<evidence type="ECO:0000313" key="12">
    <source>
        <dbReference type="EMBL" id="HFQ78133.1"/>
    </source>
</evidence>
<dbReference type="PROSITE" id="PS51918">
    <property type="entry name" value="RADICAL_SAM"/>
    <property type="match status" value="1"/>
</dbReference>
<dbReference type="SUPFAM" id="SSF102114">
    <property type="entry name" value="Radical SAM enzymes"/>
    <property type="match status" value="1"/>
</dbReference>
<dbReference type="AlphaFoldDB" id="A0A832EUU2"/>
<dbReference type="Pfam" id="PF04055">
    <property type="entry name" value="Radical_SAM"/>
    <property type="match status" value="1"/>
</dbReference>
<keyword evidence="9" id="KW-0535">Nitrogen fixation</keyword>
<dbReference type="EMBL" id="DTAU01000008">
    <property type="protein sequence ID" value="HFQ78133.1"/>
    <property type="molecule type" value="Genomic_DNA"/>
</dbReference>
<accession>A0A832EUU2</accession>
<evidence type="ECO:0000256" key="9">
    <source>
        <dbReference type="ARBA" id="ARBA00023231"/>
    </source>
</evidence>
<comment type="caution">
    <text evidence="12">The sequence shown here is derived from an EMBL/GenBank/DDBJ whole genome shotgun (WGS) entry which is preliminary data.</text>
</comment>
<evidence type="ECO:0000256" key="10">
    <source>
        <dbReference type="ARBA" id="ARBA00023239"/>
    </source>
</evidence>
<dbReference type="PANTHER" id="PTHR43787">
    <property type="entry name" value="FEMO COFACTOR BIOSYNTHESIS PROTEIN NIFB-RELATED"/>
    <property type="match status" value="1"/>
</dbReference>
<protein>
    <submittedName>
        <fullName evidence="12">Radical SAM protein</fullName>
    </submittedName>
</protein>
<evidence type="ECO:0000259" key="11">
    <source>
        <dbReference type="PROSITE" id="PS51918"/>
    </source>
</evidence>
<keyword evidence="7" id="KW-0408">Iron</keyword>
<evidence type="ECO:0000256" key="2">
    <source>
        <dbReference type="ARBA" id="ARBA00005155"/>
    </source>
</evidence>
<evidence type="ECO:0000256" key="4">
    <source>
        <dbReference type="ARBA" id="ARBA00022485"/>
    </source>
</evidence>
<feature type="domain" description="Radical SAM core" evidence="11">
    <location>
        <begin position="33"/>
        <end position="259"/>
    </location>
</feature>
<comment type="pathway">
    <text evidence="2">Cofactor biosynthesis; Fe-Mo cofactor biosynthesis.</text>
</comment>
<comment type="cofactor">
    <cofactor evidence="1">
        <name>[4Fe-4S] cluster</name>
        <dbReference type="ChEBI" id="CHEBI:49883"/>
    </cofactor>
</comment>
<name>A0A832EUU2_9CREN</name>
<dbReference type="Gene3D" id="3.20.20.70">
    <property type="entry name" value="Aldolase class I"/>
    <property type="match status" value="1"/>
</dbReference>
<gene>
    <name evidence="12" type="ORF">ENT99_00320</name>
</gene>
<evidence type="ECO:0000256" key="5">
    <source>
        <dbReference type="ARBA" id="ARBA00022691"/>
    </source>
</evidence>
<keyword evidence="8" id="KW-0411">Iron-sulfur</keyword>
<evidence type="ECO:0000256" key="6">
    <source>
        <dbReference type="ARBA" id="ARBA00022723"/>
    </source>
</evidence>
<evidence type="ECO:0000256" key="1">
    <source>
        <dbReference type="ARBA" id="ARBA00001966"/>
    </source>
</evidence>
<dbReference type="InterPro" id="IPR013785">
    <property type="entry name" value="Aldolase_TIM"/>
</dbReference>
<keyword evidence="4" id="KW-0004">4Fe-4S</keyword>
<evidence type="ECO:0000256" key="8">
    <source>
        <dbReference type="ARBA" id="ARBA00023014"/>
    </source>
</evidence>
<sequence>MEGYNPIELTEIVKKHVTQTRNNIEERKYYRFRGGKWYGGIATGDVVGCNLRCRFCWGWRYTHSVDKGYFMLPEEVFTKLIDIASDRGYKYVRLSGGESTISIDHLIYLLNRVEEMKLIFILETNGIIIGYDERVAKKLANYSRIVIRVSFKGTTSEEFHRLTGASSKFFEYQIKALENLLDNGMKPGEDFYPAVMLSFTQDENYTQFKRKLRTIHPVLSESIDEEYVILYPHVIEILNRYNLKPRIAFKPESVPEFMV</sequence>
<keyword evidence="5" id="KW-0949">S-adenosyl-L-methionine</keyword>
<evidence type="ECO:0000256" key="7">
    <source>
        <dbReference type="ARBA" id="ARBA00023004"/>
    </source>
</evidence>
<dbReference type="InterPro" id="IPR058240">
    <property type="entry name" value="rSAM_sf"/>
</dbReference>
<dbReference type="GO" id="GO:0051539">
    <property type="term" value="F:4 iron, 4 sulfur cluster binding"/>
    <property type="evidence" value="ECO:0007669"/>
    <property type="project" value="UniProtKB-KW"/>
</dbReference>
<dbReference type="GO" id="GO:0016829">
    <property type="term" value="F:lyase activity"/>
    <property type="evidence" value="ECO:0007669"/>
    <property type="project" value="UniProtKB-KW"/>
</dbReference>
<proteinExistence type="inferred from homology"/>
<evidence type="ECO:0000256" key="3">
    <source>
        <dbReference type="ARBA" id="ARBA00006804"/>
    </source>
</evidence>
<dbReference type="InterPro" id="IPR007197">
    <property type="entry name" value="rSAM"/>
</dbReference>
<dbReference type="CDD" id="cd01335">
    <property type="entry name" value="Radical_SAM"/>
    <property type="match status" value="1"/>
</dbReference>
<keyword evidence="6" id="KW-0479">Metal-binding</keyword>
<dbReference type="GO" id="GO:0046872">
    <property type="term" value="F:metal ion binding"/>
    <property type="evidence" value="ECO:0007669"/>
    <property type="project" value="UniProtKB-KW"/>
</dbReference>
<reference evidence="12" key="1">
    <citation type="journal article" date="2020" name="mSystems">
        <title>Genome- and Community-Level Interaction Insights into Carbon Utilization and Element Cycling Functions of Hydrothermarchaeota in Hydrothermal Sediment.</title>
        <authorList>
            <person name="Zhou Z."/>
            <person name="Liu Y."/>
            <person name="Xu W."/>
            <person name="Pan J."/>
            <person name="Luo Z.H."/>
            <person name="Li M."/>
        </authorList>
    </citation>
    <scope>NUCLEOTIDE SEQUENCE</scope>
    <source>
        <strain evidence="12">SpSt-629</strain>
    </source>
</reference>
<keyword evidence="10" id="KW-0456">Lyase</keyword>
<comment type="similarity">
    <text evidence="3">Belongs to the radical SAM superfamily. NifB family.</text>
</comment>